<dbReference type="RefSeq" id="WP_133679189.1">
    <property type="nucleotide sequence ID" value="NZ_SNZP01000004.1"/>
</dbReference>
<evidence type="ECO:0000313" key="3">
    <source>
        <dbReference type="Proteomes" id="UP000295611"/>
    </source>
</evidence>
<name>A0A4R7B7F8_9NEIS</name>
<feature type="signal peptide" evidence="1">
    <location>
        <begin position="1"/>
        <end position="21"/>
    </location>
</feature>
<dbReference type="EMBL" id="SNZP01000004">
    <property type="protein sequence ID" value="TDR80638.1"/>
    <property type="molecule type" value="Genomic_DNA"/>
</dbReference>
<comment type="caution">
    <text evidence="2">The sequence shown here is derived from an EMBL/GenBank/DDBJ whole genome shotgun (WGS) entry which is preliminary data.</text>
</comment>
<accession>A0A4R7B7F8</accession>
<keyword evidence="1" id="KW-0732">Signal</keyword>
<organism evidence="2 3">
    <name type="scientific">Paludibacterium purpuratum</name>
    <dbReference type="NCBI Taxonomy" id="1144873"/>
    <lineage>
        <taxon>Bacteria</taxon>
        <taxon>Pseudomonadati</taxon>
        <taxon>Pseudomonadota</taxon>
        <taxon>Betaproteobacteria</taxon>
        <taxon>Neisseriales</taxon>
        <taxon>Chromobacteriaceae</taxon>
        <taxon>Paludibacterium</taxon>
    </lineage>
</organism>
<proteinExistence type="predicted"/>
<gene>
    <name evidence="2" type="ORF">DFP86_104137</name>
</gene>
<protein>
    <submittedName>
        <fullName evidence="2">Uncharacterized protein</fullName>
    </submittedName>
</protein>
<keyword evidence="3" id="KW-1185">Reference proteome</keyword>
<evidence type="ECO:0000256" key="1">
    <source>
        <dbReference type="SAM" id="SignalP"/>
    </source>
</evidence>
<feature type="chain" id="PRO_5020239003" evidence="1">
    <location>
        <begin position="22"/>
        <end position="210"/>
    </location>
</feature>
<dbReference type="AlphaFoldDB" id="A0A4R7B7F8"/>
<sequence>MKKNFLFFYLLFALFPHIATANPSCSNLQEKLDSRTLTGPMYCSNIEKTDSNFNFASIESDASGKYRISLWNLDKSNKEPVYSSALFRIPFKECCIVEIKNNSVYLSGDSSSPDDVLDETYQMKFRRGIFQIIGYTGCESIFDDKHNDTHPKVKTCADVNLINGAYKRSIKKGKNKAASAEGKIKPDIFDTNHVDFFDTPQRVGADVLQP</sequence>
<evidence type="ECO:0000313" key="2">
    <source>
        <dbReference type="EMBL" id="TDR80638.1"/>
    </source>
</evidence>
<dbReference type="Proteomes" id="UP000295611">
    <property type="component" value="Unassembled WGS sequence"/>
</dbReference>
<reference evidence="2 3" key="1">
    <citation type="submission" date="2019-03" db="EMBL/GenBank/DDBJ databases">
        <title>Genomic Encyclopedia of Type Strains, Phase III (KMG-III): the genomes of soil and plant-associated and newly described type strains.</title>
        <authorList>
            <person name="Whitman W."/>
        </authorList>
    </citation>
    <scope>NUCLEOTIDE SEQUENCE [LARGE SCALE GENOMIC DNA]</scope>
    <source>
        <strain evidence="2 3">CECT 8976</strain>
    </source>
</reference>